<dbReference type="Gene3D" id="1.20.120.520">
    <property type="entry name" value="nmb1532 protein domain like"/>
    <property type="match status" value="1"/>
</dbReference>
<proteinExistence type="predicted"/>
<accession>A0A4Y3WTP2</accession>
<dbReference type="RefSeq" id="WP_218030259.1">
    <property type="nucleotide sequence ID" value="NZ_BAAARZ010000006.1"/>
</dbReference>
<comment type="caution">
    <text evidence="2">The sequence shown here is derived from an EMBL/GenBank/DDBJ whole genome shotgun (WGS) entry which is preliminary data.</text>
</comment>
<evidence type="ECO:0000259" key="1">
    <source>
        <dbReference type="Pfam" id="PF01814"/>
    </source>
</evidence>
<sequence length="229" mass="25010">MSTSDGPADTRMMAIVHEALKRDLRRARAVLAADPPPVGRQQVALGRHVSWMMDFLHAHHTGEDEGLWPVVRRRNPAAEGLLDSLEADHARIAPAAGAVTAAARHYTDGVSDGARSALVASLDDLLAVLVPHLDREVSEAMPVVAASITDREWDAVEQEYNIKPKSVRALAMEGHWLLEGIDPEGYDIVVHKVPAALRLLLLHGFGRAYRRQASARWSAELPQRRGATA</sequence>
<dbReference type="CDD" id="cd12108">
    <property type="entry name" value="Hr-like"/>
    <property type="match status" value="1"/>
</dbReference>
<dbReference type="InterPro" id="IPR012312">
    <property type="entry name" value="Hemerythrin-like"/>
</dbReference>
<dbReference type="Pfam" id="PF01814">
    <property type="entry name" value="Hemerythrin"/>
    <property type="match status" value="1"/>
</dbReference>
<name>A0A4Y3WTP2_9PSEU</name>
<reference evidence="2 3" key="1">
    <citation type="submission" date="2019-06" db="EMBL/GenBank/DDBJ databases">
        <title>Whole genome shotgun sequence of Pseudonocardia hydrocarbonoxydans NBRC 14498.</title>
        <authorList>
            <person name="Hosoyama A."/>
            <person name="Uohara A."/>
            <person name="Ohji S."/>
            <person name="Ichikawa N."/>
        </authorList>
    </citation>
    <scope>NUCLEOTIDE SEQUENCE [LARGE SCALE GENOMIC DNA]</scope>
    <source>
        <strain evidence="2 3">NBRC 14498</strain>
    </source>
</reference>
<keyword evidence="3" id="KW-1185">Reference proteome</keyword>
<gene>
    <name evidence="2" type="ORF">PHY01_41610</name>
</gene>
<organism evidence="2 3">
    <name type="scientific">Pseudonocardia hydrocarbonoxydans</name>
    <dbReference type="NCBI Taxonomy" id="76726"/>
    <lineage>
        <taxon>Bacteria</taxon>
        <taxon>Bacillati</taxon>
        <taxon>Actinomycetota</taxon>
        <taxon>Actinomycetes</taxon>
        <taxon>Pseudonocardiales</taxon>
        <taxon>Pseudonocardiaceae</taxon>
        <taxon>Pseudonocardia</taxon>
    </lineage>
</organism>
<dbReference type="EMBL" id="BJNG01000037">
    <property type="protein sequence ID" value="GEC21878.1"/>
    <property type="molecule type" value="Genomic_DNA"/>
</dbReference>
<protein>
    <recommendedName>
        <fullName evidence="1">Hemerythrin-like domain-containing protein</fullName>
    </recommendedName>
</protein>
<evidence type="ECO:0000313" key="3">
    <source>
        <dbReference type="Proteomes" id="UP000320338"/>
    </source>
</evidence>
<feature type="domain" description="Hemerythrin-like" evidence="1">
    <location>
        <begin position="13"/>
        <end position="142"/>
    </location>
</feature>
<dbReference type="Proteomes" id="UP000320338">
    <property type="component" value="Unassembled WGS sequence"/>
</dbReference>
<evidence type="ECO:0000313" key="2">
    <source>
        <dbReference type="EMBL" id="GEC21878.1"/>
    </source>
</evidence>
<dbReference type="AlphaFoldDB" id="A0A4Y3WTP2"/>